<comment type="caution">
    <text evidence="1">The sequence shown here is derived from an EMBL/GenBank/DDBJ whole genome shotgun (WGS) entry which is preliminary data.</text>
</comment>
<evidence type="ECO:0000313" key="2">
    <source>
        <dbReference type="Proteomes" id="UP000659698"/>
    </source>
</evidence>
<sequence length="81" mass="9167">MNHSHEIVLHTKEGFIVRVQSTELREKFLASPQYRMKGDCPLEKITAFIEEVMDCRVPAQSQTGLHDVLEALGHPTHLLSA</sequence>
<accession>A0ABR6VP26</accession>
<gene>
    <name evidence="1" type="ORF">H7U12_04615</name>
</gene>
<dbReference type="EMBL" id="JACOAF010000011">
    <property type="protein sequence ID" value="MBC3538951.1"/>
    <property type="molecule type" value="Genomic_DNA"/>
</dbReference>
<dbReference type="Proteomes" id="UP000659698">
    <property type="component" value="Unassembled WGS sequence"/>
</dbReference>
<reference evidence="1 2" key="1">
    <citation type="journal article" date="2019" name="Int. J. Syst. Evol. Microbiol.">
        <title>Rufibacter sediminis sp. nov., isolated from freshwater lake sediment.</title>
        <authorList>
            <person name="Qu J.H."/>
            <person name="Zhang L.J."/>
            <person name="Fu Y.H."/>
            <person name="Li H.F."/>
        </authorList>
    </citation>
    <scope>NUCLEOTIDE SEQUENCE [LARGE SCALE GENOMIC DNA]</scope>
    <source>
        <strain evidence="1 2">H-1</strain>
    </source>
</reference>
<organism evidence="1 2">
    <name type="scientific">Rufibacter sediminis</name>
    <dbReference type="NCBI Taxonomy" id="2762756"/>
    <lineage>
        <taxon>Bacteria</taxon>
        <taxon>Pseudomonadati</taxon>
        <taxon>Bacteroidota</taxon>
        <taxon>Cytophagia</taxon>
        <taxon>Cytophagales</taxon>
        <taxon>Hymenobacteraceae</taxon>
        <taxon>Rufibacter</taxon>
    </lineage>
</organism>
<proteinExistence type="predicted"/>
<protein>
    <submittedName>
        <fullName evidence="1">Uncharacterized protein</fullName>
    </submittedName>
</protein>
<dbReference type="RefSeq" id="WP_186633654.1">
    <property type="nucleotide sequence ID" value="NZ_JACOAF010000011.1"/>
</dbReference>
<name>A0ABR6VP26_9BACT</name>
<evidence type="ECO:0000313" key="1">
    <source>
        <dbReference type="EMBL" id="MBC3538951.1"/>
    </source>
</evidence>
<keyword evidence="2" id="KW-1185">Reference proteome</keyword>